<proteinExistence type="predicted"/>
<dbReference type="AlphaFoldDB" id="A0A6M3K7Q1"/>
<evidence type="ECO:0000313" key="2">
    <source>
        <dbReference type="EMBL" id="QJA77781.1"/>
    </source>
</evidence>
<sequence length="127" mass="14203">MAKKKHVQESMDEELSRIVADYEMKDALASVSARGPGAPSAREKRRRKARGVDVSIDPKERLPQIPGPDTEVPVLSKNPRNNNDVYGRASRRRELIFRLRAERGRIDRRKLIGPDGKESGATTSNLG</sequence>
<dbReference type="EMBL" id="MT142302">
    <property type="protein sequence ID" value="QJA77781.1"/>
    <property type="molecule type" value="Genomic_DNA"/>
</dbReference>
<feature type="region of interest" description="Disordered" evidence="1">
    <location>
        <begin position="108"/>
        <end position="127"/>
    </location>
</feature>
<evidence type="ECO:0000256" key="1">
    <source>
        <dbReference type="SAM" id="MobiDB-lite"/>
    </source>
</evidence>
<reference evidence="2" key="1">
    <citation type="submission" date="2020-03" db="EMBL/GenBank/DDBJ databases">
        <title>The deep terrestrial virosphere.</title>
        <authorList>
            <person name="Holmfeldt K."/>
            <person name="Nilsson E."/>
            <person name="Simone D."/>
            <person name="Lopez-Fernandez M."/>
            <person name="Wu X."/>
            <person name="de Brujin I."/>
            <person name="Lundin D."/>
            <person name="Andersson A."/>
            <person name="Bertilsson S."/>
            <person name="Dopson M."/>
        </authorList>
    </citation>
    <scope>NUCLEOTIDE SEQUENCE</scope>
    <source>
        <strain evidence="2">MM415A01218</strain>
    </source>
</reference>
<organism evidence="2">
    <name type="scientific">viral metagenome</name>
    <dbReference type="NCBI Taxonomy" id="1070528"/>
    <lineage>
        <taxon>unclassified sequences</taxon>
        <taxon>metagenomes</taxon>
        <taxon>organismal metagenomes</taxon>
    </lineage>
</organism>
<feature type="compositionally biased region" description="Basic and acidic residues" evidence="1">
    <location>
        <begin position="108"/>
        <end position="118"/>
    </location>
</feature>
<name>A0A6M3K7Q1_9ZZZZ</name>
<feature type="region of interest" description="Disordered" evidence="1">
    <location>
        <begin position="30"/>
        <end position="87"/>
    </location>
</feature>
<gene>
    <name evidence="2" type="ORF">MM415A01218_0008</name>
</gene>
<protein>
    <submittedName>
        <fullName evidence="2">Uncharacterized protein</fullName>
    </submittedName>
</protein>
<accession>A0A6M3K7Q1</accession>